<dbReference type="RefSeq" id="WP_341673858.1">
    <property type="nucleotide sequence ID" value="NZ_JBBYHV010000002.1"/>
</dbReference>
<feature type="compositionally biased region" description="Acidic residues" evidence="1">
    <location>
        <begin position="32"/>
        <end position="42"/>
    </location>
</feature>
<gene>
    <name evidence="2" type="ORF">AAEO60_11515</name>
</gene>
<sequence>MRIVSQNSAPSRSSQSPTSRAPNAQPTSQGFAEDESAEEVIEVDAGPETFIDSAEGFDPSPMDDTMGFDPSPMDVGGGE</sequence>
<feature type="compositionally biased region" description="Low complexity" evidence="1">
    <location>
        <begin position="1"/>
        <end position="21"/>
    </location>
</feature>
<name>A0ABU9IFV4_9SPHN</name>
<evidence type="ECO:0000313" key="3">
    <source>
        <dbReference type="Proteomes" id="UP001497045"/>
    </source>
</evidence>
<feature type="region of interest" description="Disordered" evidence="1">
    <location>
        <begin position="1"/>
        <end position="79"/>
    </location>
</feature>
<dbReference type="Proteomes" id="UP001497045">
    <property type="component" value="Unassembled WGS sequence"/>
</dbReference>
<comment type="caution">
    <text evidence="2">The sequence shown here is derived from an EMBL/GenBank/DDBJ whole genome shotgun (WGS) entry which is preliminary data.</text>
</comment>
<evidence type="ECO:0000313" key="2">
    <source>
        <dbReference type="EMBL" id="MEL1251300.1"/>
    </source>
</evidence>
<keyword evidence="3" id="KW-1185">Reference proteome</keyword>
<dbReference type="EMBL" id="JBBYHV010000002">
    <property type="protein sequence ID" value="MEL1251300.1"/>
    <property type="molecule type" value="Genomic_DNA"/>
</dbReference>
<proteinExistence type="predicted"/>
<reference evidence="2 3" key="1">
    <citation type="submission" date="2024-04" db="EMBL/GenBank/DDBJ databases">
        <title>Aurantiacibacter sp. DGU6 16S ribosomal RNA gene Genome sequencing and assembly.</title>
        <authorList>
            <person name="Park S."/>
        </authorList>
    </citation>
    <scope>NUCLEOTIDE SEQUENCE [LARGE SCALE GENOMIC DNA]</scope>
    <source>
        <strain evidence="2 3">DGU6</strain>
    </source>
</reference>
<evidence type="ECO:0000256" key="1">
    <source>
        <dbReference type="SAM" id="MobiDB-lite"/>
    </source>
</evidence>
<accession>A0ABU9IFV4</accession>
<protein>
    <submittedName>
        <fullName evidence="2">Uncharacterized protein</fullName>
    </submittedName>
</protein>
<organism evidence="2 3">
    <name type="scientific">Aurantiacibacter gilvus</name>
    <dbReference type="NCBI Taxonomy" id="3139141"/>
    <lineage>
        <taxon>Bacteria</taxon>
        <taxon>Pseudomonadati</taxon>
        <taxon>Pseudomonadota</taxon>
        <taxon>Alphaproteobacteria</taxon>
        <taxon>Sphingomonadales</taxon>
        <taxon>Erythrobacteraceae</taxon>
        <taxon>Aurantiacibacter</taxon>
    </lineage>
</organism>